<reference evidence="2" key="1">
    <citation type="submission" date="2017-12" db="EMBL/GenBank/DDBJ databases">
        <title>FDA dAtabase for Regulatory Grade micrObial Sequences (FDA-ARGOS): Supporting development and validation of Infectious Disease Dx tests.</title>
        <authorList>
            <person name="Kerrigan L."/>
            <person name="Tallon L.J."/>
            <person name="Sadzewicz L."/>
            <person name="Sengamalay N."/>
            <person name="Ott S."/>
            <person name="Godinez A."/>
            <person name="Nagaraj S."/>
            <person name="Vavikolanu K."/>
            <person name="Vyas G."/>
            <person name="Nadendla S."/>
            <person name="Aluvathingal J."/>
            <person name="Sichtig H."/>
        </authorList>
    </citation>
    <scope>NUCLEOTIDE SEQUENCE [LARGE SCALE GENOMIC DNA]</scope>
    <source>
        <strain evidence="2">FDAARGOS_200</strain>
    </source>
</reference>
<protein>
    <recommendedName>
        <fullName evidence="4">Type IV secretion protein Dot</fullName>
    </recommendedName>
</protein>
<dbReference type="RefSeq" id="WP_058388727.1">
    <property type="nucleotide sequence ID" value="NZ_CAAAHR010000022.1"/>
</dbReference>
<evidence type="ECO:0008006" key="4">
    <source>
        <dbReference type="Google" id="ProtNLM"/>
    </source>
</evidence>
<dbReference type="GeneID" id="98065398"/>
<feature type="transmembrane region" description="Helical" evidence="1">
    <location>
        <begin position="136"/>
        <end position="159"/>
    </location>
</feature>
<keyword evidence="1" id="KW-0812">Transmembrane</keyword>
<sequence>MGHNKKKKKDKKSAGGWLYSIFNTQTSSTPYCTPDQCFITNQQAFSSTSLISPLNPEHAASPFEFNTSTLINDLSHSINLSELFPPELIQLITDAAKQGLLISMLITLVNEGTTDYLKHLHYHPDQIYWINQGIRALLLIAVGSSASIAIATPIVGYALHAYGGCSKEKSNYITTGIAVGLNLLTNPLSLIETSIALGTSISASFLGSKITQSGYSFVRDTFFKSKDVEDTQKNDQHTVAQLSY</sequence>
<proteinExistence type="predicted"/>
<dbReference type="AlphaFoldDB" id="A0AAX0WVQ8"/>
<dbReference type="EMBL" id="NBTX02000004">
    <property type="protein sequence ID" value="PNL62235.1"/>
    <property type="molecule type" value="Genomic_DNA"/>
</dbReference>
<keyword evidence="3" id="KW-1185">Reference proteome</keyword>
<keyword evidence="1" id="KW-0472">Membrane</keyword>
<comment type="caution">
    <text evidence="2">The sequence shown here is derived from an EMBL/GenBank/DDBJ whole genome shotgun (WGS) entry which is preliminary data.</text>
</comment>
<accession>A0AAX0WVQ8</accession>
<keyword evidence="1" id="KW-1133">Transmembrane helix</keyword>
<name>A0AAX0WVQ8_9GAMM</name>
<dbReference type="Proteomes" id="UP000192511">
    <property type="component" value="Unassembled WGS sequence"/>
</dbReference>
<organism evidence="2 3">
    <name type="scientific">Legionella anisa</name>
    <dbReference type="NCBI Taxonomy" id="28082"/>
    <lineage>
        <taxon>Bacteria</taxon>
        <taxon>Pseudomonadati</taxon>
        <taxon>Pseudomonadota</taxon>
        <taxon>Gammaproteobacteria</taxon>
        <taxon>Legionellales</taxon>
        <taxon>Legionellaceae</taxon>
        <taxon>Legionella</taxon>
    </lineage>
</organism>
<evidence type="ECO:0000313" key="3">
    <source>
        <dbReference type="Proteomes" id="UP000192511"/>
    </source>
</evidence>
<gene>
    <name evidence="2" type="ORF">A6J39_013980</name>
</gene>
<evidence type="ECO:0000256" key="1">
    <source>
        <dbReference type="SAM" id="Phobius"/>
    </source>
</evidence>
<evidence type="ECO:0000313" key="2">
    <source>
        <dbReference type="EMBL" id="PNL62235.1"/>
    </source>
</evidence>